<evidence type="ECO:0000313" key="3">
    <source>
        <dbReference type="Proteomes" id="UP000243719"/>
    </source>
</evidence>
<evidence type="ECO:0000259" key="1">
    <source>
        <dbReference type="Pfam" id="PF02518"/>
    </source>
</evidence>
<evidence type="ECO:0000313" key="2">
    <source>
        <dbReference type="EMBL" id="SDV48074.1"/>
    </source>
</evidence>
<reference evidence="3" key="1">
    <citation type="submission" date="2016-09" db="EMBL/GenBank/DDBJ databases">
        <authorList>
            <person name="Varghese N."/>
            <person name="Submissions S."/>
        </authorList>
    </citation>
    <scope>NUCLEOTIDE SEQUENCE [LARGE SCALE GENOMIC DNA]</scope>
    <source>
        <strain evidence="3">JS23</strain>
    </source>
</reference>
<organism evidence="2 3">
    <name type="scientific">Chitinasiproducens palmae</name>
    <dbReference type="NCBI Taxonomy" id="1770053"/>
    <lineage>
        <taxon>Bacteria</taxon>
        <taxon>Pseudomonadati</taxon>
        <taxon>Pseudomonadota</taxon>
        <taxon>Betaproteobacteria</taxon>
        <taxon>Burkholderiales</taxon>
        <taxon>Burkholderiaceae</taxon>
        <taxon>Chitinasiproducens</taxon>
    </lineage>
</organism>
<keyword evidence="3" id="KW-1185">Reference proteome</keyword>
<dbReference type="SUPFAM" id="SSF55874">
    <property type="entry name" value="ATPase domain of HSP90 chaperone/DNA topoisomerase II/histidine kinase"/>
    <property type="match status" value="1"/>
</dbReference>
<dbReference type="OrthoDB" id="5769716at2"/>
<dbReference type="CDD" id="cd16934">
    <property type="entry name" value="HATPase_RsbT-like"/>
    <property type="match status" value="1"/>
</dbReference>
<name>A0A1H2PP68_9BURK</name>
<keyword evidence="2" id="KW-0808">Transferase</keyword>
<dbReference type="InterPro" id="IPR003594">
    <property type="entry name" value="HATPase_dom"/>
</dbReference>
<gene>
    <name evidence="2" type="ORF">SAMN05216551_104138</name>
</gene>
<dbReference type="AlphaFoldDB" id="A0A1H2PP68"/>
<dbReference type="InterPro" id="IPR036890">
    <property type="entry name" value="HATPase_C_sf"/>
</dbReference>
<dbReference type="EMBL" id="FNLO01000004">
    <property type="protein sequence ID" value="SDV48074.1"/>
    <property type="molecule type" value="Genomic_DNA"/>
</dbReference>
<protein>
    <submittedName>
        <fullName evidence="2">Serine/threonine-protein kinase RsbT</fullName>
    </submittedName>
</protein>
<dbReference type="GO" id="GO:0016301">
    <property type="term" value="F:kinase activity"/>
    <property type="evidence" value="ECO:0007669"/>
    <property type="project" value="UniProtKB-KW"/>
</dbReference>
<proteinExistence type="predicted"/>
<dbReference type="Gene3D" id="3.30.565.10">
    <property type="entry name" value="Histidine kinase-like ATPase, C-terminal domain"/>
    <property type="match status" value="1"/>
</dbReference>
<keyword evidence="2" id="KW-0418">Kinase</keyword>
<dbReference type="STRING" id="1770053.SAMN05216551_104138"/>
<accession>A0A1H2PP68</accession>
<dbReference type="Pfam" id="PF02518">
    <property type="entry name" value="HATPase_c"/>
    <property type="match status" value="1"/>
</dbReference>
<dbReference type="Proteomes" id="UP000243719">
    <property type="component" value="Unassembled WGS sequence"/>
</dbReference>
<feature type="domain" description="Histidine kinase/HSP90-like ATPase" evidence="1">
    <location>
        <begin position="38"/>
        <end position="131"/>
    </location>
</feature>
<sequence length="142" mass="15473">MTATTNSMTLPVRTQDDLVIARREVRRWCERIKFSTIDQTKVVTAASELARNMLIYGGGGELHFAELQDGLKTALRLVFDDQGPGIADVTQAMVDGYTTGNGMGLGLSGAKRLVNEFDLVTAPGAGTRITIVQWKRLSTSRL</sequence>